<keyword evidence="2" id="KW-1185">Reference proteome</keyword>
<dbReference type="RefSeq" id="WP_085882813.1">
    <property type="nucleotide sequence ID" value="NZ_FWFR01000001.1"/>
</dbReference>
<proteinExistence type="predicted"/>
<accession>A0A1Y5SIT8</accession>
<dbReference type="InParanoid" id="A0A1Y5SIT8"/>
<dbReference type="SUPFAM" id="SSF47226">
    <property type="entry name" value="Histidine-containing phosphotransfer domain, HPT domain"/>
    <property type="match status" value="1"/>
</dbReference>
<sequence length="182" mass="19610">MNKRRDPNAPPVKVRIYRFRNRLREKAGGLAGSGGGNGGAAEGGRIPAELIAKAQAEFEKLSEDYPDWVQKNLEDLHGIVEEAEADESRRAALFKRIQEVAHELKGQGGTFGYPLISRFGASLDAFTGPTAGRSDNHVKIVKAHVDAMIATIRARVSGDGGAIGDELTRTLDAAIAKYAKRT</sequence>
<protein>
    <submittedName>
        <fullName evidence="1">Uncharacterized protein</fullName>
    </submittedName>
</protein>
<evidence type="ECO:0000313" key="2">
    <source>
        <dbReference type="Proteomes" id="UP000193200"/>
    </source>
</evidence>
<name>A0A1Y5SIT8_9PROT</name>
<dbReference type="Proteomes" id="UP000193200">
    <property type="component" value="Unassembled WGS sequence"/>
</dbReference>
<dbReference type="GO" id="GO:0000160">
    <property type="term" value="P:phosphorelay signal transduction system"/>
    <property type="evidence" value="ECO:0007669"/>
    <property type="project" value="InterPro"/>
</dbReference>
<organism evidence="1 2">
    <name type="scientific">Oceanibacterium hippocampi</name>
    <dbReference type="NCBI Taxonomy" id="745714"/>
    <lineage>
        <taxon>Bacteria</taxon>
        <taxon>Pseudomonadati</taxon>
        <taxon>Pseudomonadota</taxon>
        <taxon>Alphaproteobacteria</taxon>
        <taxon>Sneathiellales</taxon>
        <taxon>Sneathiellaceae</taxon>
        <taxon>Oceanibacterium</taxon>
    </lineage>
</organism>
<dbReference type="InterPro" id="IPR036641">
    <property type="entry name" value="HPT_dom_sf"/>
</dbReference>
<evidence type="ECO:0000313" key="1">
    <source>
        <dbReference type="EMBL" id="SLN38788.1"/>
    </source>
</evidence>
<dbReference type="AlphaFoldDB" id="A0A1Y5SIT8"/>
<reference evidence="1 2" key="1">
    <citation type="submission" date="2017-03" db="EMBL/GenBank/DDBJ databases">
        <authorList>
            <person name="Afonso C.L."/>
            <person name="Miller P.J."/>
            <person name="Scott M.A."/>
            <person name="Spackman E."/>
            <person name="Goraichik I."/>
            <person name="Dimitrov K.M."/>
            <person name="Suarez D.L."/>
            <person name="Swayne D.E."/>
        </authorList>
    </citation>
    <scope>NUCLEOTIDE SEQUENCE [LARGE SCALE GENOMIC DNA]</scope>
    <source>
        <strain evidence="1 2">CECT 7691</strain>
    </source>
</reference>
<gene>
    <name evidence="1" type="ORF">OCH7691_01612</name>
</gene>
<dbReference type="EMBL" id="FWFR01000001">
    <property type="protein sequence ID" value="SLN38788.1"/>
    <property type="molecule type" value="Genomic_DNA"/>
</dbReference>